<proteinExistence type="predicted"/>
<evidence type="ECO:0000313" key="2">
    <source>
        <dbReference type="EMBL" id="KAL3801580.1"/>
    </source>
</evidence>
<accession>A0ABD3QML3</accession>
<protein>
    <submittedName>
        <fullName evidence="2">Uncharacterized protein</fullName>
    </submittedName>
</protein>
<reference evidence="2 3" key="1">
    <citation type="submission" date="2024-10" db="EMBL/GenBank/DDBJ databases">
        <title>Updated reference genomes for cyclostephanoid diatoms.</title>
        <authorList>
            <person name="Roberts W.R."/>
            <person name="Alverson A.J."/>
        </authorList>
    </citation>
    <scope>NUCLEOTIDE SEQUENCE [LARGE SCALE GENOMIC DNA]</scope>
    <source>
        <strain evidence="2 3">AJA010-31</strain>
    </source>
</reference>
<feature type="chain" id="PRO_5044826342" evidence="1">
    <location>
        <begin position="19"/>
        <end position="395"/>
    </location>
</feature>
<sequence>MKLLSATATLLLTTTSHATTCEQGNASNSCNGLLHQCTSNNELCVIDTSTGSCCTVSSSSTAVMRSASTCRSNMDSSICSSSFVTGTTSTHIAEADVGVTTTGQECYNVEIGLILDDNPGDLAWEITSGRKSTLQQEDAEVVATSPYYDPEKYQQASDTYIVCLPKGRYTFTMIDLGGDGITQEGKYILSYKPTGELIAQGAQFGNSESTIFKVPYVAPQYIDSNGDGVEDRTENVIPKIPIGSDGQPTCSNEFGLHLVTDDYGVETTWELRETTDGGDYTDGKIIASGGPYTSDYTYDISYCVNPGKYTFVFYDWQCDGLVGRVKDGYYTLKVNGMEVHTGGTDMERYDEVVELNFMNTLEDGALMKKSSSGANVMRVLCSIGLTLLASAFMWN</sequence>
<feature type="signal peptide" evidence="1">
    <location>
        <begin position="1"/>
        <end position="18"/>
    </location>
</feature>
<name>A0ABD3QML3_9STRA</name>
<comment type="caution">
    <text evidence="2">The sequence shown here is derived from an EMBL/GenBank/DDBJ whole genome shotgun (WGS) entry which is preliminary data.</text>
</comment>
<organism evidence="2 3">
    <name type="scientific">Cyclotella atomus</name>
    <dbReference type="NCBI Taxonomy" id="382360"/>
    <lineage>
        <taxon>Eukaryota</taxon>
        <taxon>Sar</taxon>
        <taxon>Stramenopiles</taxon>
        <taxon>Ochrophyta</taxon>
        <taxon>Bacillariophyta</taxon>
        <taxon>Coscinodiscophyceae</taxon>
        <taxon>Thalassiosirophycidae</taxon>
        <taxon>Stephanodiscales</taxon>
        <taxon>Stephanodiscaceae</taxon>
        <taxon>Cyclotella</taxon>
    </lineage>
</organism>
<evidence type="ECO:0000313" key="3">
    <source>
        <dbReference type="Proteomes" id="UP001530400"/>
    </source>
</evidence>
<gene>
    <name evidence="2" type="ORF">ACHAWO_001385</name>
</gene>
<dbReference type="Proteomes" id="UP001530400">
    <property type="component" value="Unassembled WGS sequence"/>
</dbReference>
<dbReference type="AlphaFoldDB" id="A0ABD3QML3"/>
<dbReference type="EMBL" id="JALLPJ020000131">
    <property type="protein sequence ID" value="KAL3801580.1"/>
    <property type="molecule type" value="Genomic_DNA"/>
</dbReference>
<evidence type="ECO:0000256" key="1">
    <source>
        <dbReference type="SAM" id="SignalP"/>
    </source>
</evidence>
<keyword evidence="1" id="KW-0732">Signal</keyword>
<keyword evidence="3" id="KW-1185">Reference proteome</keyword>